<proteinExistence type="inferred from homology"/>
<comment type="function">
    <text evidence="7">NDH-1 shuttles electrons from NADH, via FMN and iron-sulfur (Fe-S) centers, to quinones in the respiratory chain. Couples the redox reaction to proton translocation (for every two electrons transferred, four hydrogen ions are translocated across the cytoplasmic membrane), and thus conserves the redox energy in a proton gradient.</text>
</comment>
<evidence type="ECO:0000256" key="3">
    <source>
        <dbReference type="ARBA" id="ARBA00022519"/>
    </source>
</evidence>
<dbReference type="Proteomes" id="UP000028725">
    <property type="component" value="Unassembled WGS sequence"/>
</dbReference>
<dbReference type="GO" id="GO:0015990">
    <property type="term" value="P:electron transport coupled proton transport"/>
    <property type="evidence" value="ECO:0007669"/>
    <property type="project" value="TreeGrafter"/>
</dbReference>
<keyword evidence="5 8" id="KW-1278">Translocase</keyword>
<evidence type="ECO:0000256" key="4">
    <source>
        <dbReference type="ARBA" id="ARBA00022719"/>
    </source>
</evidence>
<keyword evidence="8 9" id="KW-0411">Iron-sulfur</keyword>
<evidence type="ECO:0000256" key="6">
    <source>
        <dbReference type="ARBA" id="ARBA00023027"/>
    </source>
</evidence>
<name>A0A085WAP5_9BACT</name>
<dbReference type="PATRIC" id="fig|394096.3.peg.6112"/>
<keyword evidence="3" id="KW-0997">Cell inner membrane</keyword>
<dbReference type="InterPro" id="IPR006138">
    <property type="entry name" value="NADH_UQ_OxRdtase_20Kd_su"/>
</dbReference>
<evidence type="ECO:0000256" key="7">
    <source>
        <dbReference type="ARBA" id="ARBA00025189"/>
    </source>
</evidence>
<dbReference type="SUPFAM" id="SSF56770">
    <property type="entry name" value="HydA/Nqo6-like"/>
    <property type="match status" value="1"/>
</dbReference>
<dbReference type="RefSeq" id="WP_044193708.1">
    <property type="nucleotide sequence ID" value="NZ_JMCB01000013.1"/>
</dbReference>
<comment type="function">
    <text evidence="8">NDH-1 shuttles electrons from NADH, via FMN and iron-sulfur (Fe-S) centers, to quinones in the respiratory chain. The immediate electron acceptor for the enzyme in this species is believed to be ubiquinone. Couples the redox reaction to proton translocation (for every two electrons transferred, four hydrogen ions are translocated across the cytoplasmic membrane), and thus conserves the redox energy in a proton gradient.</text>
</comment>
<keyword evidence="8 11" id="KW-0830">Ubiquinone</keyword>
<keyword evidence="8" id="KW-1003">Cell membrane</keyword>
<dbReference type="GO" id="GO:0045271">
    <property type="term" value="C:respiratory chain complex I"/>
    <property type="evidence" value="ECO:0007669"/>
    <property type="project" value="TreeGrafter"/>
</dbReference>
<dbReference type="EMBL" id="JMCB01000013">
    <property type="protein sequence ID" value="KFE64758.1"/>
    <property type="molecule type" value="Genomic_DNA"/>
</dbReference>
<comment type="similarity">
    <text evidence="1 8 9">Belongs to the complex I 20 kDa subunit family.</text>
</comment>
<dbReference type="GO" id="GO:0048038">
    <property type="term" value="F:quinone binding"/>
    <property type="evidence" value="ECO:0007669"/>
    <property type="project" value="UniProtKB-KW"/>
</dbReference>
<comment type="subunit">
    <text evidence="8">NDH-1 is composed of 14 different subunits. Subunits NuoB, C, D, E, F, and G constitute the peripheral sector of the complex.</text>
</comment>
<dbReference type="PROSITE" id="PS01150">
    <property type="entry name" value="COMPLEX1_20K"/>
    <property type="match status" value="1"/>
</dbReference>
<dbReference type="NCBIfam" id="NF011392">
    <property type="entry name" value="PRK14817.1"/>
    <property type="match status" value="1"/>
</dbReference>
<keyword evidence="2 8" id="KW-0813">Transport</keyword>
<comment type="subcellular location">
    <subcellularLocation>
        <location evidence="8">Cell membrane</location>
        <topology evidence="8">Peripheral membrane protein</topology>
        <orientation evidence="8">Cytoplasmic side</orientation>
    </subcellularLocation>
</comment>
<dbReference type="FunFam" id="3.40.50.12280:FF:000002">
    <property type="entry name" value="NADH-quinone oxidoreductase subunit B"/>
    <property type="match status" value="1"/>
</dbReference>
<evidence type="ECO:0000313" key="11">
    <source>
        <dbReference type="EMBL" id="KFE64758.1"/>
    </source>
</evidence>
<dbReference type="NCBIfam" id="TIGR01957">
    <property type="entry name" value="nuoB_fam"/>
    <property type="match status" value="1"/>
</dbReference>
<dbReference type="EC" id="7.1.1.-" evidence="8"/>
<feature type="domain" description="NADH:ubiquinone oxidoreductase-like 20kDa subunit" evidence="10">
    <location>
        <begin position="47"/>
        <end position="155"/>
    </location>
</feature>
<dbReference type="PANTHER" id="PTHR11995:SF14">
    <property type="entry name" value="NADH DEHYDROGENASE [UBIQUINONE] IRON-SULFUR PROTEIN 7, MITOCHONDRIAL"/>
    <property type="match status" value="1"/>
</dbReference>
<feature type="binding site" evidence="8">
    <location>
        <position position="142"/>
    </location>
    <ligand>
        <name>[4Fe-4S] cluster</name>
        <dbReference type="ChEBI" id="CHEBI:49883"/>
    </ligand>
</feature>
<feature type="binding site" evidence="8">
    <location>
        <position position="47"/>
    </location>
    <ligand>
        <name>[4Fe-4S] cluster</name>
        <dbReference type="ChEBI" id="CHEBI:49883"/>
    </ligand>
</feature>
<gene>
    <name evidence="8" type="primary">nuoB</name>
    <name evidence="11" type="ORF">DB31_1776</name>
</gene>
<dbReference type="NCBIfam" id="NF005012">
    <property type="entry name" value="PRK06411.1"/>
    <property type="match status" value="1"/>
</dbReference>
<comment type="cofactor">
    <cofactor evidence="8">
        <name>[4Fe-4S] cluster</name>
        <dbReference type="ChEBI" id="CHEBI:49883"/>
    </cofactor>
    <text evidence="8">Binds 1 [4Fe-4S] cluster.</text>
</comment>
<dbReference type="GO" id="GO:0051539">
    <property type="term" value="F:4 iron, 4 sulfur cluster binding"/>
    <property type="evidence" value="ECO:0007669"/>
    <property type="project" value="UniProtKB-KW"/>
</dbReference>
<keyword evidence="4 8" id="KW-0874">Quinone</keyword>
<evidence type="ECO:0000256" key="9">
    <source>
        <dbReference type="RuleBase" id="RU004464"/>
    </source>
</evidence>
<dbReference type="Pfam" id="PF01058">
    <property type="entry name" value="Oxidored_q6"/>
    <property type="match status" value="1"/>
</dbReference>
<dbReference type="GO" id="GO:0050136">
    <property type="term" value="F:NADH dehydrogenase (quinone) (non-electrogenic) activity"/>
    <property type="evidence" value="ECO:0007669"/>
    <property type="project" value="UniProtKB-UniRule"/>
</dbReference>
<dbReference type="OrthoDB" id="9786737at2"/>
<feature type="binding site" evidence="8">
    <location>
        <position position="113"/>
    </location>
    <ligand>
        <name>[4Fe-4S] cluster</name>
        <dbReference type="ChEBI" id="CHEBI:49883"/>
    </ligand>
</feature>
<reference evidence="11 12" key="1">
    <citation type="submission" date="2014-04" db="EMBL/GenBank/DDBJ databases">
        <title>Genome assembly of Hyalangium minutum DSM 14724.</title>
        <authorList>
            <person name="Sharma G."/>
            <person name="Subramanian S."/>
        </authorList>
    </citation>
    <scope>NUCLEOTIDE SEQUENCE [LARGE SCALE GENOMIC DNA]</scope>
    <source>
        <strain evidence="11 12">DSM 14724</strain>
    </source>
</reference>
<evidence type="ECO:0000313" key="12">
    <source>
        <dbReference type="Proteomes" id="UP000028725"/>
    </source>
</evidence>
<keyword evidence="8 9" id="KW-0004">4Fe-4S</keyword>
<dbReference type="AlphaFoldDB" id="A0A085WAP5"/>
<dbReference type="Gene3D" id="3.40.50.12280">
    <property type="match status" value="1"/>
</dbReference>
<protein>
    <recommendedName>
        <fullName evidence="8">NADH-quinone oxidoreductase subunit B</fullName>
        <ecNumber evidence="8">7.1.1.-</ecNumber>
    </recommendedName>
    <alternativeName>
        <fullName evidence="8">NADH dehydrogenase I subunit B</fullName>
    </alternativeName>
    <alternativeName>
        <fullName evidence="8">NDH-1 subunit B</fullName>
    </alternativeName>
</protein>
<dbReference type="PANTHER" id="PTHR11995">
    <property type="entry name" value="NADH DEHYDROGENASE"/>
    <property type="match status" value="1"/>
</dbReference>
<accession>A0A085WAP5</accession>
<dbReference type="GO" id="GO:0005506">
    <property type="term" value="F:iron ion binding"/>
    <property type="evidence" value="ECO:0007669"/>
    <property type="project" value="UniProtKB-UniRule"/>
</dbReference>
<keyword evidence="8" id="KW-0472">Membrane</keyword>
<evidence type="ECO:0000256" key="1">
    <source>
        <dbReference type="ARBA" id="ARBA00009173"/>
    </source>
</evidence>
<dbReference type="GO" id="GO:0005886">
    <property type="term" value="C:plasma membrane"/>
    <property type="evidence" value="ECO:0007669"/>
    <property type="project" value="UniProtKB-SubCell"/>
</dbReference>
<dbReference type="STRING" id="394096.DB31_1776"/>
<dbReference type="GO" id="GO:0009060">
    <property type="term" value="P:aerobic respiration"/>
    <property type="evidence" value="ECO:0007669"/>
    <property type="project" value="TreeGrafter"/>
</dbReference>
<evidence type="ECO:0000256" key="8">
    <source>
        <dbReference type="HAMAP-Rule" id="MF_01356"/>
    </source>
</evidence>
<keyword evidence="8 9" id="KW-0479">Metal-binding</keyword>
<dbReference type="HAMAP" id="MF_01356">
    <property type="entry name" value="NDH1_NuoB"/>
    <property type="match status" value="1"/>
</dbReference>
<comment type="caution">
    <text evidence="11">The sequence shown here is derived from an EMBL/GenBank/DDBJ whole genome shotgun (WGS) entry which is preliminary data.</text>
</comment>
<feature type="binding site" evidence="8">
    <location>
        <position position="48"/>
    </location>
    <ligand>
        <name>[4Fe-4S] cluster</name>
        <dbReference type="ChEBI" id="CHEBI:49883"/>
    </ligand>
</feature>
<organism evidence="11 12">
    <name type="scientific">Hyalangium minutum</name>
    <dbReference type="NCBI Taxonomy" id="394096"/>
    <lineage>
        <taxon>Bacteria</taxon>
        <taxon>Pseudomonadati</taxon>
        <taxon>Myxococcota</taxon>
        <taxon>Myxococcia</taxon>
        <taxon>Myxococcales</taxon>
        <taxon>Cystobacterineae</taxon>
        <taxon>Archangiaceae</taxon>
        <taxon>Hyalangium</taxon>
    </lineage>
</organism>
<dbReference type="GO" id="GO:0008137">
    <property type="term" value="F:NADH dehydrogenase (ubiquinone) activity"/>
    <property type="evidence" value="ECO:0007669"/>
    <property type="project" value="InterPro"/>
</dbReference>
<evidence type="ECO:0000256" key="2">
    <source>
        <dbReference type="ARBA" id="ARBA00022448"/>
    </source>
</evidence>
<dbReference type="InterPro" id="IPR006137">
    <property type="entry name" value="NADH_UbQ_OxRdtase-like_20kDa"/>
</dbReference>
<keyword evidence="6 8" id="KW-0520">NAD</keyword>
<sequence length="188" mass="20900">MASEIDNAPVIATRRDEAMGFFQRMVSKGLGWARKYSLFTYPFATACCGMEFMSVAASRYDIARFGAEFPRFSPRQADLLMVVGTINLKQAPILKRVYEQMTEPKWVVAFGVCASSGGFYDNYAVLQGIDRIIPVDVYIPGCPPRPEQVLDGLMLLQDKIGRQVHRIADKGEPNATAAQHNLLASMNK</sequence>
<keyword evidence="12" id="KW-1185">Reference proteome</keyword>
<evidence type="ECO:0000256" key="5">
    <source>
        <dbReference type="ARBA" id="ARBA00022967"/>
    </source>
</evidence>
<comment type="catalytic activity">
    <reaction evidence="8">
        <text>a quinone + NADH + 5 H(+)(in) = a quinol + NAD(+) + 4 H(+)(out)</text>
        <dbReference type="Rhea" id="RHEA:57888"/>
        <dbReference type="ChEBI" id="CHEBI:15378"/>
        <dbReference type="ChEBI" id="CHEBI:24646"/>
        <dbReference type="ChEBI" id="CHEBI:57540"/>
        <dbReference type="ChEBI" id="CHEBI:57945"/>
        <dbReference type="ChEBI" id="CHEBI:132124"/>
    </reaction>
</comment>
<evidence type="ECO:0000259" key="10">
    <source>
        <dbReference type="Pfam" id="PF01058"/>
    </source>
</evidence>
<keyword evidence="8 9" id="KW-0408">Iron</keyword>